<dbReference type="Pfam" id="PF12972">
    <property type="entry name" value="NAGLU_C"/>
    <property type="match status" value="1"/>
</dbReference>
<sequence length="596" mass="67670">MALNGVNLALVPAAAEAAWAAIYRRLGLSDDDLERQFTGPAFLAWLRMGNVRGWGGPLPDSWHRRQRNLQLAVTDYMLRLGMVPVLPAFAGHVPSALPGLYPNATFYRVNSWNKFGQNYCCALYLDPRDPLFKKLGRLFLEELTRNSGLGHVYTADPFNEVQFEGMTTDLVRAAAIAIVAAMRTVDDDAVWLLQNWMFVHDPLDWSLERVRALLEAPPPGRLLMLDLQAEQWPQYNLYDMYYGRPFIWCMLHNFGGTLGMFGDMARINRDVYAARVATNSTMIGIGLTPEGIYQNYVVYEMMLESAWRTRPIADLDAWTADYASRRYGCDATAGAWRYLLRSVYGSHGSNRVRGKYTVTRRPSLRLRPWAWYASYDLMAAWRGFVYATTKCRSLGFEHDLVDITRQALQYRADQLYLGVRRAVDADPWALNVTSLRFLDALEDMHKMLETNYAFSAADWLEGARAAASDHDEAFLYETNARYQITLWGPNGEVEDYACKQWAEVLQHYYIPRWRAFLQAAVTAEARGARFDERAVQDAVRASVETAFLSVNIDFAGSGDAPTVARQLYEKWAFVPGLDELPPGLAPWRSLHATATL</sequence>
<dbReference type="Gene3D" id="3.20.20.80">
    <property type="entry name" value="Glycosidases"/>
    <property type="match status" value="1"/>
</dbReference>
<dbReference type="STRING" id="151549.A0A4C1X883"/>
<dbReference type="PANTHER" id="PTHR12872">
    <property type="entry name" value="ALPHA-N-ACETYLGLUCOSAMINIDASE"/>
    <property type="match status" value="1"/>
</dbReference>
<dbReference type="InterPro" id="IPR024733">
    <property type="entry name" value="NAGLU_tim-barrel"/>
</dbReference>
<dbReference type="InterPro" id="IPR024732">
    <property type="entry name" value="NAGLU_C"/>
</dbReference>
<comment type="caution">
    <text evidence="3">The sequence shown here is derived from an EMBL/GenBank/DDBJ whole genome shotgun (WGS) entry which is preliminary data.</text>
</comment>
<gene>
    <name evidence="3" type="primary">NAGLU</name>
    <name evidence="3" type="ORF">EVAR_41290_1</name>
</gene>
<dbReference type="Gene3D" id="1.20.120.670">
    <property type="entry name" value="N-acetyl-b-d-glucoasminidase"/>
    <property type="match status" value="1"/>
</dbReference>
<dbReference type="AlphaFoldDB" id="A0A4C1X883"/>
<keyword evidence="4" id="KW-1185">Reference proteome</keyword>
<dbReference type="PANTHER" id="PTHR12872:SF1">
    <property type="entry name" value="ALPHA-N-ACETYLGLUCOSAMINIDASE"/>
    <property type="match status" value="1"/>
</dbReference>
<dbReference type="OrthoDB" id="64736at2759"/>
<dbReference type="InterPro" id="IPR007781">
    <property type="entry name" value="NAGLU"/>
</dbReference>
<evidence type="ECO:0000313" key="4">
    <source>
        <dbReference type="Proteomes" id="UP000299102"/>
    </source>
</evidence>
<feature type="domain" description="Alpha-N-acetylglucosaminidase C-terminal" evidence="2">
    <location>
        <begin position="318"/>
        <end position="570"/>
    </location>
</feature>
<evidence type="ECO:0000259" key="1">
    <source>
        <dbReference type="Pfam" id="PF05089"/>
    </source>
</evidence>
<name>A0A4C1X883_EUMVA</name>
<evidence type="ECO:0000313" key="3">
    <source>
        <dbReference type="EMBL" id="GBP60008.1"/>
    </source>
</evidence>
<feature type="domain" description="Alpha-N-acetylglucosaminidase tim-barrel" evidence="1">
    <location>
        <begin position="1"/>
        <end position="308"/>
    </location>
</feature>
<dbReference type="Proteomes" id="UP000299102">
    <property type="component" value="Unassembled WGS sequence"/>
</dbReference>
<proteinExistence type="predicted"/>
<dbReference type="EMBL" id="BGZK01000776">
    <property type="protein sequence ID" value="GBP60008.1"/>
    <property type="molecule type" value="Genomic_DNA"/>
</dbReference>
<accession>A0A4C1X883</accession>
<dbReference type="Pfam" id="PF05089">
    <property type="entry name" value="NAGLU"/>
    <property type="match status" value="1"/>
</dbReference>
<protein>
    <submittedName>
        <fullName evidence="3">Alpha-N-acetylglucosaminidase</fullName>
    </submittedName>
</protein>
<reference evidence="3 4" key="1">
    <citation type="journal article" date="2019" name="Commun. Biol.">
        <title>The bagworm genome reveals a unique fibroin gene that provides high tensile strength.</title>
        <authorList>
            <person name="Kono N."/>
            <person name="Nakamura H."/>
            <person name="Ohtoshi R."/>
            <person name="Tomita M."/>
            <person name="Numata K."/>
            <person name="Arakawa K."/>
        </authorList>
    </citation>
    <scope>NUCLEOTIDE SEQUENCE [LARGE SCALE GENOMIC DNA]</scope>
</reference>
<organism evidence="3 4">
    <name type="scientific">Eumeta variegata</name>
    <name type="common">Bagworm moth</name>
    <name type="synonym">Eumeta japonica</name>
    <dbReference type="NCBI Taxonomy" id="151549"/>
    <lineage>
        <taxon>Eukaryota</taxon>
        <taxon>Metazoa</taxon>
        <taxon>Ecdysozoa</taxon>
        <taxon>Arthropoda</taxon>
        <taxon>Hexapoda</taxon>
        <taxon>Insecta</taxon>
        <taxon>Pterygota</taxon>
        <taxon>Neoptera</taxon>
        <taxon>Endopterygota</taxon>
        <taxon>Lepidoptera</taxon>
        <taxon>Glossata</taxon>
        <taxon>Ditrysia</taxon>
        <taxon>Tineoidea</taxon>
        <taxon>Psychidae</taxon>
        <taxon>Oiketicinae</taxon>
        <taxon>Eumeta</taxon>
    </lineage>
</organism>
<evidence type="ECO:0000259" key="2">
    <source>
        <dbReference type="Pfam" id="PF12972"/>
    </source>
</evidence>